<evidence type="ECO:0000313" key="6">
    <source>
        <dbReference type="Proteomes" id="UP001177003"/>
    </source>
</evidence>
<sequence length="282" mass="32290">MWRHRLSRLQETMIASSSPDFNLSLSERAFATAGAAFLSAVIVNPLDVAKTRLQAHAVGVPYQNLHSKCRFEPNTSSIFEVAVFPNRIERVCVWTAMMLCVLAIIYAFTLITRFTRVVGELFGILISVFFMQEAIKGVISEFHIENERVDECQFQWLYTNGLLAIILAFGTLMTSMKSRGWMCGLTEDYGVPLMVLLWTAIYYIKPRDVLPGVPRRLFCPLPWEPGFLSHWTVIKIFFYCWQDAILATEIKHKIRKVDPTLDMEADEGDNYTHIPVRNNRVG</sequence>
<evidence type="ECO:0000313" key="5">
    <source>
        <dbReference type="EMBL" id="CAI9299287.1"/>
    </source>
</evidence>
<comment type="subcellular location">
    <subcellularLocation>
        <location evidence="1">Membrane</location>
    </subcellularLocation>
</comment>
<evidence type="ECO:0000256" key="4">
    <source>
        <dbReference type="SAM" id="Phobius"/>
    </source>
</evidence>
<dbReference type="SUPFAM" id="SSF103506">
    <property type="entry name" value="Mitochondrial carrier"/>
    <property type="match status" value="1"/>
</dbReference>
<keyword evidence="4" id="KW-1133">Transmembrane helix</keyword>
<evidence type="ECO:0008006" key="7">
    <source>
        <dbReference type="Google" id="ProtNLM"/>
    </source>
</evidence>
<organism evidence="5 6">
    <name type="scientific">Lactuca saligna</name>
    <name type="common">Willowleaf lettuce</name>
    <dbReference type="NCBI Taxonomy" id="75948"/>
    <lineage>
        <taxon>Eukaryota</taxon>
        <taxon>Viridiplantae</taxon>
        <taxon>Streptophyta</taxon>
        <taxon>Embryophyta</taxon>
        <taxon>Tracheophyta</taxon>
        <taxon>Spermatophyta</taxon>
        <taxon>Magnoliopsida</taxon>
        <taxon>eudicotyledons</taxon>
        <taxon>Gunneridae</taxon>
        <taxon>Pentapetalae</taxon>
        <taxon>asterids</taxon>
        <taxon>campanulids</taxon>
        <taxon>Asterales</taxon>
        <taxon>Asteraceae</taxon>
        <taxon>Cichorioideae</taxon>
        <taxon>Cichorieae</taxon>
        <taxon>Lactucinae</taxon>
        <taxon>Lactuca</taxon>
    </lineage>
</organism>
<dbReference type="InterPro" id="IPR003020">
    <property type="entry name" value="HCO3_transpt_euk"/>
</dbReference>
<dbReference type="Proteomes" id="UP001177003">
    <property type="component" value="Chromosome 8"/>
</dbReference>
<dbReference type="PANTHER" id="PTHR11453">
    <property type="entry name" value="ANION EXCHANGE PROTEIN"/>
    <property type="match status" value="1"/>
</dbReference>
<protein>
    <recommendedName>
        <fullName evidence="7">Bicarbonate transporter-like transmembrane domain-containing protein</fullName>
    </recommendedName>
</protein>
<dbReference type="GO" id="GO:0050801">
    <property type="term" value="P:monoatomic ion homeostasis"/>
    <property type="evidence" value="ECO:0007669"/>
    <property type="project" value="TreeGrafter"/>
</dbReference>
<dbReference type="PANTHER" id="PTHR11453:SF106">
    <property type="entry name" value="BICARBONATE TRANSPORTER"/>
    <property type="match status" value="1"/>
</dbReference>
<name>A0AA35ZX46_LACSI</name>
<keyword evidence="6" id="KW-1185">Reference proteome</keyword>
<accession>A0AA35ZX46</accession>
<proteinExistence type="predicted"/>
<feature type="transmembrane region" description="Helical" evidence="4">
    <location>
        <begin position="117"/>
        <end position="135"/>
    </location>
</feature>
<feature type="transmembrane region" description="Helical" evidence="4">
    <location>
        <begin position="91"/>
        <end position="111"/>
    </location>
</feature>
<dbReference type="InterPro" id="IPR023395">
    <property type="entry name" value="MCP_dom_sf"/>
</dbReference>
<dbReference type="GO" id="GO:0005452">
    <property type="term" value="F:solute:inorganic anion antiporter activity"/>
    <property type="evidence" value="ECO:0007669"/>
    <property type="project" value="InterPro"/>
</dbReference>
<dbReference type="EMBL" id="OX465084">
    <property type="protein sequence ID" value="CAI9299287.1"/>
    <property type="molecule type" value="Genomic_DNA"/>
</dbReference>
<dbReference type="AlphaFoldDB" id="A0AA35ZX46"/>
<evidence type="ECO:0000256" key="2">
    <source>
        <dbReference type="ARBA" id="ARBA00022692"/>
    </source>
</evidence>
<dbReference type="GO" id="GO:0006820">
    <property type="term" value="P:monoatomic anion transport"/>
    <property type="evidence" value="ECO:0007669"/>
    <property type="project" value="InterPro"/>
</dbReference>
<dbReference type="Gene3D" id="1.50.40.10">
    <property type="entry name" value="Mitochondrial carrier domain"/>
    <property type="match status" value="1"/>
</dbReference>
<evidence type="ECO:0000256" key="1">
    <source>
        <dbReference type="ARBA" id="ARBA00004370"/>
    </source>
</evidence>
<gene>
    <name evidence="5" type="ORF">LSALG_LOCUS38002</name>
</gene>
<keyword evidence="2 4" id="KW-0812">Transmembrane</keyword>
<dbReference type="GO" id="GO:0005886">
    <property type="term" value="C:plasma membrane"/>
    <property type="evidence" value="ECO:0007669"/>
    <property type="project" value="TreeGrafter"/>
</dbReference>
<evidence type="ECO:0000256" key="3">
    <source>
        <dbReference type="ARBA" id="ARBA00023136"/>
    </source>
</evidence>
<keyword evidence="3 4" id="KW-0472">Membrane</keyword>
<reference evidence="5" key="1">
    <citation type="submission" date="2023-04" db="EMBL/GenBank/DDBJ databases">
        <authorList>
            <person name="Vijverberg K."/>
            <person name="Xiong W."/>
            <person name="Schranz E."/>
        </authorList>
    </citation>
    <scope>NUCLEOTIDE SEQUENCE</scope>
</reference>
<feature type="transmembrane region" description="Helical" evidence="4">
    <location>
        <begin position="156"/>
        <end position="177"/>
    </location>
</feature>